<gene>
    <name evidence="2" type="ORF">FIESC28_06850</name>
</gene>
<name>A0A366RHW5_9HYPO</name>
<evidence type="ECO:0000313" key="2">
    <source>
        <dbReference type="EMBL" id="RBR16697.1"/>
    </source>
</evidence>
<protein>
    <submittedName>
        <fullName evidence="2">Uncharacterized protein</fullName>
    </submittedName>
</protein>
<organism evidence="2 3">
    <name type="scientific">Fusarium coffeatum</name>
    <dbReference type="NCBI Taxonomy" id="231269"/>
    <lineage>
        <taxon>Eukaryota</taxon>
        <taxon>Fungi</taxon>
        <taxon>Dikarya</taxon>
        <taxon>Ascomycota</taxon>
        <taxon>Pezizomycotina</taxon>
        <taxon>Sordariomycetes</taxon>
        <taxon>Hypocreomycetidae</taxon>
        <taxon>Hypocreales</taxon>
        <taxon>Nectriaceae</taxon>
        <taxon>Fusarium</taxon>
        <taxon>Fusarium incarnatum-equiseti species complex</taxon>
    </lineage>
</organism>
<dbReference type="Proteomes" id="UP000253153">
    <property type="component" value="Unassembled WGS sequence"/>
</dbReference>
<evidence type="ECO:0000256" key="1">
    <source>
        <dbReference type="SAM" id="MobiDB-lite"/>
    </source>
</evidence>
<feature type="compositionally biased region" description="Acidic residues" evidence="1">
    <location>
        <begin position="146"/>
        <end position="159"/>
    </location>
</feature>
<keyword evidence="3" id="KW-1185">Reference proteome</keyword>
<dbReference type="GeneID" id="41996288"/>
<feature type="compositionally biased region" description="Basic and acidic residues" evidence="1">
    <location>
        <begin position="186"/>
        <end position="197"/>
    </location>
</feature>
<feature type="region of interest" description="Disordered" evidence="1">
    <location>
        <begin position="146"/>
        <end position="234"/>
    </location>
</feature>
<dbReference type="EMBL" id="QKXC01000140">
    <property type="protein sequence ID" value="RBR16697.1"/>
    <property type="molecule type" value="Genomic_DNA"/>
</dbReference>
<dbReference type="OrthoDB" id="4837680at2759"/>
<evidence type="ECO:0000313" key="3">
    <source>
        <dbReference type="Proteomes" id="UP000253153"/>
    </source>
</evidence>
<proteinExistence type="predicted"/>
<dbReference type="RefSeq" id="XP_031014972.1">
    <property type="nucleotide sequence ID" value="XM_031160992.1"/>
</dbReference>
<sequence length="234" mass="26931">MAEERNPLAAMFELRYKEAWRIWRDGNNDAAEAKARDLLQEPRLGRFHQAGMHLLLSTASDYYVEHALEAVRLFTEISARQDLTDKAREGITTCLRDANKMLNRARRDQTRIDREIQKKLDAGMTMDELHQAQIDEMHKRFEAEETLTDMDSGEDPEEDSGSRSQTIPDNQDIPGVTDDSQQTESQRTESQRTESQRTDPQNVVIEMDLDDDDPLPDIVRYNFGTGQKKGTDEL</sequence>
<dbReference type="AlphaFoldDB" id="A0A366RHW5"/>
<accession>A0A366RHW5</accession>
<comment type="caution">
    <text evidence="2">The sequence shown here is derived from an EMBL/GenBank/DDBJ whole genome shotgun (WGS) entry which is preliminary data.</text>
</comment>
<reference evidence="2 3" key="1">
    <citation type="submission" date="2018-06" db="EMBL/GenBank/DDBJ databases">
        <title>Fusarium incarnatum-equiseti species complex species 28.</title>
        <authorList>
            <person name="Gardiner D.M."/>
        </authorList>
    </citation>
    <scope>NUCLEOTIDE SEQUENCE [LARGE SCALE GENOMIC DNA]</scope>
    <source>
        <strain evidence="2 3">FIESC_28</strain>
    </source>
</reference>